<evidence type="ECO:0000256" key="2">
    <source>
        <dbReference type="ARBA" id="ARBA00023242"/>
    </source>
</evidence>
<organism evidence="3 4">
    <name type="scientific">Aspergillus pseudoustus</name>
    <dbReference type="NCBI Taxonomy" id="1810923"/>
    <lineage>
        <taxon>Eukaryota</taxon>
        <taxon>Fungi</taxon>
        <taxon>Dikarya</taxon>
        <taxon>Ascomycota</taxon>
        <taxon>Pezizomycotina</taxon>
        <taxon>Eurotiomycetes</taxon>
        <taxon>Eurotiomycetidae</taxon>
        <taxon>Eurotiales</taxon>
        <taxon>Aspergillaceae</taxon>
        <taxon>Aspergillus</taxon>
        <taxon>Aspergillus subgen. Nidulantes</taxon>
    </lineage>
</organism>
<dbReference type="Proteomes" id="UP001610446">
    <property type="component" value="Unassembled WGS sequence"/>
</dbReference>
<gene>
    <name evidence="3" type="ORF">BJY01DRAFT_255150</name>
</gene>
<comment type="caution">
    <text evidence="3">The sequence shown here is derived from an EMBL/GenBank/DDBJ whole genome shotgun (WGS) entry which is preliminary data.</text>
</comment>
<sequence>MSSKLAEIENTPTFSNGYILSPVEERFWCHFVNATADVIALPSETSSSDEKDPLISYIISNPQRDTLVLKSILCLGASHLVNTLPKESKGAQDLIRTKQCILASAVRELSARESSFTSRERMTTDTIQDYEALITGYMLLYLYHLSEGSEEPSWRTWLDKAREVFSSVLSSHTAVRLPATNEGENRGREIDINLRKDLDRLKVNKSVMRLFAYHDILAGVTDTPQREVYDALRAPSRISSQLLQAGYFGAEDDAWTYHGLLQLIAHVHALQLDSQRSSSPSETTIPRAVRLWQEIIDWRGPPDSKYRHLHEAYITAISIWIFCIIHPGDIAGDKVQSMVLGGLESLESVDESALQTASLFPFFIIGVCCIRDTDRRLIEAMMEKLDEIRGLRYIRVCIDAIRRTWGRYDRGAQRSWDWHLLIRESPGLLLA</sequence>
<name>A0ABR4IMS6_9EURO</name>
<dbReference type="EMBL" id="JBFXLU010000345">
    <property type="protein sequence ID" value="KAL2829073.1"/>
    <property type="molecule type" value="Genomic_DNA"/>
</dbReference>
<proteinExistence type="predicted"/>
<dbReference type="PANTHER" id="PTHR37534">
    <property type="entry name" value="TRANSCRIPTIONAL ACTIVATOR PROTEIN UGA3"/>
    <property type="match status" value="1"/>
</dbReference>
<evidence type="ECO:0000256" key="1">
    <source>
        <dbReference type="ARBA" id="ARBA00004123"/>
    </source>
</evidence>
<accession>A0ABR4IMS6</accession>
<reference evidence="3 4" key="1">
    <citation type="submission" date="2024-07" db="EMBL/GenBank/DDBJ databases">
        <title>Section-level genome sequencing and comparative genomics of Aspergillus sections Usti and Cavernicolus.</title>
        <authorList>
            <consortium name="Lawrence Berkeley National Laboratory"/>
            <person name="Nybo J.L."/>
            <person name="Vesth T.C."/>
            <person name="Theobald S."/>
            <person name="Frisvad J.C."/>
            <person name="Larsen T.O."/>
            <person name="Kjaerboelling I."/>
            <person name="Rothschild-Mancinelli K."/>
            <person name="Lyhne E.K."/>
            <person name="Kogle M.E."/>
            <person name="Barry K."/>
            <person name="Clum A."/>
            <person name="Na H."/>
            <person name="Ledsgaard L."/>
            <person name="Lin J."/>
            <person name="Lipzen A."/>
            <person name="Kuo A."/>
            <person name="Riley R."/>
            <person name="Mondo S."/>
            <person name="Labutti K."/>
            <person name="Haridas S."/>
            <person name="Pangalinan J."/>
            <person name="Salamov A.A."/>
            <person name="Simmons B.A."/>
            <person name="Magnuson J.K."/>
            <person name="Chen J."/>
            <person name="Drula E."/>
            <person name="Henrissat B."/>
            <person name="Wiebenga A."/>
            <person name="Lubbers R.J."/>
            <person name="Gomes A.C."/>
            <person name="Makela M.R."/>
            <person name="Stajich J."/>
            <person name="Grigoriev I.V."/>
            <person name="Mortensen U.H."/>
            <person name="De Vries R.P."/>
            <person name="Baker S.E."/>
            <person name="Andersen M.R."/>
        </authorList>
    </citation>
    <scope>NUCLEOTIDE SEQUENCE [LARGE SCALE GENOMIC DNA]</scope>
    <source>
        <strain evidence="3 4">CBS 123904</strain>
    </source>
</reference>
<evidence type="ECO:0000313" key="3">
    <source>
        <dbReference type="EMBL" id="KAL2829073.1"/>
    </source>
</evidence>
<dbReference type="Pfam" id="PF11951">
    <property type="entry name" value="Fungal_trans_2"/>
    <property type="match status" value="1"/>
</dbReference>
<keyword evidence="4" id="KW-1185">Reference proteome</keyword>
<dbReference type="InterPro" id="IPR021858">
    <property type="entry name" value="Fun_TF"/>
</dbReference>
<dbReference type="PANTHER" id="PTHR37534:SF38">
    <property type="entry name" value="ZN(2)-C6 FUNGAL-TYPE DOMAIN-CONTAINING PROTEIN"/>
    <property type="match status" value="1"/>
</dbReference>
<evidence type="ECO:0000313" key="4">
    <source>
        <dbReference type="Proteomes" id="UP001610446"/>
    </source>
</evidence>
<comment type="subcellular location">
    <subcellularLocation>
        <location evidence="1">Nucleus</location>
    </subcellularLocation>
</comment>
<protein>
    <submittedName>
        <fullName evidence="3">Fungal-specific transcription factor domain-containing protein</fullName>
    </submittedName>
</protein>
<keyword evidence="2" id="KW-0539">Nucleus</keyword>